<sequence>MNLPCEKFSPGLPRPMGGSTCGRLAEPPGHKGGSPILLDPRPINFHTLPRVGDSNLSIGGVLRGSLPKSPTDIGFIGRGHLE</sequence>
<dbReference type="EMBL" id="PGOL01003425">
    <property type="protein sequence ID" value="PKI41269.1"/>
    <property type="molecule type" value="Genomic_DNA"/>
</dbReference>
<keyword evidence="3" id="KW-1185">Reference proteome</keyword>
<proteinExistence type="predicted"/>
<protein>
    <submittedName>
        <fullName evidence="2">Uncharacterized protein</fullName>
    </submittedName>
</protein>
<feature type="region of interest" description="Disordered" evidence="1">
    <location>
        <begin position="1"/>
        <end position="35"/>
    </location>
</feature>
<evidence type="ECO:0000313" key="3">
    <source>
        <dbReference type="Proteomes" id="UP000233551"/>
    </source>
</evidence>
<evidence type="ECO:0000256" key="1">
    <source>
        <dbReference type="SAM" id="MobiDB-lite"/>
    </source>
</evidence>
<organism evidence="2 3">
    <name type="scientific">Punica granatum</name>
    <name type="common">Pomegranate</name>
    <dbReference type="NCBI Taxonomy" id="22663"/>
    <lineage>
        <taxon>Eukaryota</taxon>
        <taxon>Viridiplantae</taxon>
        <taxon>Streptophyta</taxon>
        <taxon>Embryophyta</taxon>
        <taxon>Tracheophyta</taxon>
        <taxon>Spermatophyta</taxon>
        <taxon>Magnoliopsida</taxon>
        <taxon>eudicotyledons</taxon>
        <taxon>Gunneridae</taxon>
        <taxon>Pentapetalae</taxon>
        <taxon>rosids</taxon>
        <taxon>malvids</taxon>
        <taxon>Myrtales</taxon>
        <taxon>Lythraceae</taxon>
        <taxon>Punica</taxon>
    </lineage>
</organism>
<gene>
    <name evidence="2" type="ORF">CRG98_038381</name>
</gene>
<comment type="caution">
    <text evidence="2">The sequence shown here is derived from an EMBL/GenBank/DDBJ whole genome shotgun (WGS) entry which is preliminary data.</text>
</comment>
<evidence type="ECO:0000313" key="2">
    <source>
        <dbReference type="EMBL" id="PKI41269.1"/>
    </source>
</evidence>
<name>A0A2I0IBA3_PUNGR</name>
<reference evidence="2 3" key="1">
    <citation type="submission" date="2017-11" db="EMBL/GenBank/DDBJ databases">
        <title>De-novo sequencing of pomegranate (Punica granatum L.) genome.</title>
        <authorList>
            <person name="Akparov Z."/>
            <person name="Amiraslanov A."/>
            <person name="Hajiyeva S."/>
            <person name="Abbasov M."/>
            <person name="Kaur K."/>
            <person name="Hamwieh A."/>
            <person name="Solovyev V."/>
            <person name="Salamov A."/>
            <person name="Braich B."/>
            <person name="Kosarev P."/>
            <person name="Mahmoud A."/>
            <person name="Hajiyev E."/>
            <person name="Babayeva S."/>
            <person name="Izzatullayeva V."/>
            <person name="Mammadov A."/>
            <person name="Mammadov A."/>
            <person name="Sharifova S."/>
            <person name="Ojaghi J."/>
            <person name="Eynullazada K."/>
            <person name="Bayramov B."/>
            <person name="Abdulazimova A."/>
            <person name="Shahmuradov I."/>
        </authorList>
    </citation>
    <scope>NUCLEOTIDE SEQUENCE [LARGE SCALE GENOMIC DNA]</scope>
    <source>
        <strain evidence="3">cv. AG2017</strain>
        <tissue evidence="2">Leaf</tissue>
    </source>
</reference>
<dbReference type="AlphaFoldDB" id="A0A2I0IBA3"/>
<dbReference type="Proteomes" id="UP000233551">
    <property type="component" value="Unassembled WGS sequence"/>
</dbReference>
<accession>A0A2I0IBA3</accession>